<dbReference type="Proteomes" id="UP000683360">
    <property type="component" value="Unassembled WGS sequence"/>
</dbReference>
<keyword evidence="2" id="KW-1185">Reference proteome</keyword>
<dbReference type="OrthoDB" id="9974479at2759"/>
<reference evidence="1" key="1">
    <citation type="submission" date="2021-03" db="EMBL/GenBank/DDBJ databases">
        <authorList>
            <person name="Bekaert M."/>
        </authorList>
    </citation>
    <scope>NUCLEOTIDE SEQUENCE</scope>
</reference>
<sequence length="330" mass="37759">MEQRAKNEVTHIQSIYEEELVKLRTPEWNDDTKQFVEQLPTYYSCKTSLYHQRALDRPVIPKTIIDIDLQDEWCLTTTRQQFLLPSDNIYPPILIFSTTNSLTHLAAANTIFCDGTFYSCPTLFHQLYTVHAMIDGSMFPLVHALLPGKDQFIYSRFFSHIRDLVQQHQYGLYGQPFDSDLFDSELPISLKQTAPSSSYASAVSSTMTGVVNNSNTNSGGSNIEEIDFYDLFYPPSDKSSKVQLEYAKNNVFGMLEVEPLHFTCHATSDGTKMEKMDQQGISSIANNTSSLGGTINFGEWNPHLQLQHQQQQTFHPYHPRWLSQNNIYKN</sequence>
<comment type="caution">
    <text evidence="1">The sequence shown here is derived from an EMBL/GenBank/DDBJ whole genome shotgun (WGS) entry which is preliminary data.</text>
</comment>
<evidence type="ECO:0000313" key="1">
    <source>
        <dbReference type="EMBL" id="CAG2210902.1"/>
    </source>
</evidence>
<organism evidence="1 2">
    <name type="scientific">Mytilus edulis</name>
    <name type="common">Blue mussel</name>
    <dbReference type="NCBI Taxonomy" id="6550"/>
    <lineage>
        <taxon>Eukaryota</taxon>
        <taxon>Metazoa</taxon>
        <taxon>Spiralia</taxon>
        <taxon>Lophotrochozoa</taxon>
        <taxon>Mollusca</taxon>
        <taxon>Bivalvia</taxon>
        <taxon>Autobranchia</taxon>
        <taxon>Pteriomorphia</taxon>
        <taxon>Mytilida</taxon>
        <taxon>Mytiloidea</taxon>
        <taxon>Mytilidae</taxon>
        <taxon>Mytilinae</taxon>
        <taxon>Mytilus</taxon>
    </lineage>
</organism>
<evidence type="ECO:0000313" key="2">
    <source>
        <dbReference type="Proteomes" id="UP000683360"/>
    </source>
</evidence>
<proteinExistence type="predicted"/>
<gene>
    <name evidence="1" type="ORF">MEDL_24984</name>
</gene>
<dbReference type="EMBL" id="CAJPWZ010001247">
    <property type="protein sequence ID" value="CAG2210902.1"/>
    <property type="molecule type" value="Genomic_DNA"/>
</dbReference>
<name>A0A8S3S1U0_MYTED</name>
<accession>A0A8S3S1U0</accession>
<dbReference type="AlphaFoldDB" id="A0A8S3S1U0"/>
<protein>
    <submittedName>
        <fullName evidence="1">Uncharacterized protein</fullName>
    </submittedName>
</protein>